<feature type="domain" description="TM2" evidence="6">
    <location>
        <begin position="10"/>
        <end position="53"/>
    </location>
</feature>
<evidence type="ECO:0000256" key="3">
    <source>
        <dbReference type="ARBA" id="ARBA00022989"/>
    </source>
</evidence>
<comment type="subcellular location">
    <subcellularLocation>
        <location evidence="1">Membrane</location>
        <topology evidence="1">Multi-pass membrane protein</topology>
    </subcellularLocation>
</comment>
<keyword evidence="3 5" id="KW-1133">Transmembrane helix</keyword>
<dbReference type="GO" id="GO:0016020">
    <property type="term" value="C:membrane"/>
    <property type="evidence" value="ECO:0007669"/>
    <property type="project" value="UniProtKB-SubCell"/>
</dbReference>
<evidence type="ECO:0000256" key="4">
    <source>
        <dbReference type="ARBA" id="ARBA00023136"/>
    </source>
</evidence>
<sequence length="93" mass="10351">MSIPSLPAPSQKNKVVVWLLAFFLGHLGAHNFYLGETKEGIYHLVLLAVYAVFFYVLGGISSIFVLLAYVVALANWGWAMYQAYQASQRPDVV</sequence>
<dbReference type="RefSeq" id="WP_126382503.1">
    <property type="nucleotide sequence ID" value="NZ_LR134350.1"/>
</dbReference>
<organism evidence="7 8">
    <name type="scientific">Actinomyces howellii</name>
    <dbReference type="NCBI Taxonomy" id="52771"/>
    <lineage>
        <taxon>Bacteria</taxon>
        <taxon>Bacillati</taxon>
        <taxon>Actinomycetota</taxon>
        <taxon>Actinomycetes</taxon>
        <taxon>Actinomycetales</taxon>
        <taxon>Actinomycetaceae</taxon>
        <taxon>Actinomyces</taxon>
    </lineage>
</organism>
<keyword evidence="4 5" id="KW-0472">Membrane</keyword>
<dbReference type="AlphaFoldDB" id="A0A448HGY6"/>
<protein>
    <submittedName>
        <fullName evidence="7">TM2 domain</fullName>
    </submittedName>
</protein>
<dbReference type="Pfam" id="PF05154">
    <property type="entry name" value="TM2"/>
    <property type="match status" value="1"/>
</dbReference>
<dbReference type="EMBL" id="LR134350">
    <property type="protein sequence ID" value="VEG28209.1"/>
    <property type="molecule type" value="Genomic_DNA"/>
</dbReference>
<feature type="transmembrane region" description="Helical" evidence="5">
    <location>
        <begin position="15"/>
        <end position="34"/>
    </location>
</feature>
<dbReference type="KEGG" id="ahw:NCTC11636_01419"/>
<dbReference type="InterPro" id="IPR007829">
    <property type="entry name" value="TM2"/>
</dbReference>
<name>A0A448HGY6_9ACTO</name>
<evidence type="ECO:0000313" key="8">
    <source>
        <dbReference type="Proteomes" id="UP000266895"/>
    </source>
</evidence>
<accession>A0A448HGY6</accession>
<keyword evidence="8" id="KW-1185">Reference proteome</keyword>
<evidence type="ECO:0000256" key="2">
    <source>
        <dbReference type="ARBA" id="ARBA00022692"/>
    </source>
</evidence>
<proteinExistence type="predicted"/>
<keyword evidence="2 5" id="KW-0812">Transmembrane</keyword>
<evidence type="ECO:0000259" key="6">
    <source>
        <dbReference type="Pfam" id="PF05154"/>
    </source>
</evidence>
<gene>
    <name evidence="7" type="ORF">NCTC11636_01419</name>
</gene>
<evidence type="ECO:0000256" key="5">
    <source>
        <dbReference type="SAM" id="Phobius"/>
    </source>
</evidence>
<evidence type="ECO:0000256" key="1">
    <source>
        <dbReference type="ARBA" id="ARBA00004141"/>
    </source>
</evidence>
<reference evidence="7 8" key="1">
    <citation type="submission" date="2018-12" db="EMBL/GenBank/DDBJ databases">
        <authorList>
            <consortium name="Pathogen Informatics"/>
        </authorList>
    </citation>
    <scope>NUCLEOTIDE SEQUENCE [LARGE SCALE GENOMIC DNA]</scope>
    <source>
        <strain evidence="7 8">NCTC11636</strain>
    </source>
</reference>
<dbReference type="OrthoDB" id="3257637at2"/>
<feature type="transmembrane region" description="Helical" evidence="5">
    <location>
        <begin position="41"/>
        <end position="57"/>
    </location>
</feature>
<evidence type="ECO:0000313" key="7">
    <source>
        <dbReference type="EMBL" id="VEG28209.1"/>
    </source>
</evidence>
<dbReference type="Proteomes" id="UP000266895">
    <property type="component" value="Chromosome"/>
</dbReference>